<feature type="compositionally biased region" description="Basic and acidic residues" evidence="1">
    <location>
        <begin position="77"/>
        <end position="89"/>
    </location>
</feature>
<gene>
    <name evidence="3" type="ORF">HGO97_000950</name>
</gene>
<evidence type="ECO:0000256" key="1">
    <source>
        <dbReference type="SAM" id="MobiDB-lite"/>
    </source>
</evidence>
<feature type="transmembrane region" description="Helical" evidence="2">
    <location>
        <begin position="172"/>
        <end position="192"/>
    </location>
</feature>
<name>A0ABS6CZ04_9FIRM</name>
<comment type="caution">
    <text evidence="3">The sequence shown here is derived from an EMBL/GenBank/DDBJ whole genome shotgun (WGS) entry which is preliminary data.</text>
</comment>
<reference evidence="3 4" key="1">
    <citation type="submission" date="2021-06" db="EMBL/GenBank/DDBJ databases">
        <title>Faecalicatena sp. nov. isolated from porcine feces.</title>
        <authorList>
            <person name="Oh B.S."/>
            <person name="Lee J.H."/>
        </authorList>
    </citation>
    <scope>NUCLEOTIDE SEQUENCE [LARGE SCALE GENOMIC DNA]</scope>
    <source>
        <strain evidence="3 4">AGMB00832</strain>
    </source>
</reference>
<feature type="transmembrane region" description="Helical" evidence="2">
    <location>
        <begin position="198"/>
        <end position="215"/>
    </location>
</feature>
<organism evidence="3 4">
    <name type="scientific">Faecalicatena faecalis</name>
    <dbReference type="NCBI Taxonomy" id="2726362"/>
    <lineage>
        <taxon>Bacteria</taxon>
        <taxon>Bacillati</taxon>
        <taxon>Bacillota</taxon>
        <taxon>Clostridia</taxon>
        <taxon>Lachnospirales</taxon>
        <taxon>Lachnospiraceae</taxon>
        <taxon>Faecalicatena</taxon>
    </lineage>
</organism>
<keyword evidence="4" id="KW-1185">Reference proteome</keyword>
<evidence type="ECO:0000313" key="4">
    <source>
        <dbReference type="Proteomes" id="UP000723714"/>
    </source>
</evidence>
<feature type="region of interest" description="Disordered" evidence="1">
    <location>
        <begin position="58"/>
        <end position="89"/>
    </location>
</feature>
<keyword evidence="2" id="KW-0472">Membrane</keyword>
<sequence length="223" mass="24793">MLEEPIITNEETNCPLAEDTAADTTPAATQANTDASNIVSFTSEAPVKPAAVPVVEAAAPEPSPVTPPVSSIQTPKPEPKTSEPVRPQTEKIVKDSFQSTASQIKAETDDIFAEEDAPDKKRFHFKKEDKEFFRDKWILSRISDENLMDYLKLEQRRTELQQEAKDIKEKRILKAFEITVGLAAGVAVVYLLKDNPSILVNILYIAGILGALWVYKNPKDKKK</sequence>
<feature type="region of interest" description="Disordered" evidence="1">
    <location>
        <begin position="1"/>
        <end position="31"/>
    </location>
</feature>
<evidence type="ECO:0000313" key="3">
    <source>
        <dbReference type="EMBL" id="MBU3874386.1"/>
    </source>
</evidence>
<keyword evidence="2" id="KW-0812">Transmembrane</keyword>
<dbReference type="RefSeq" id="WP_216238556.1">
    <property type="nucleotide sequence ID" value="NZ_JABACJ020000001.1"/>
</dbReference>
<feature type="compositionally biased region" description="Low complexity" evidence="1">
    <location>
        <begin position="17"/>
        <end position="31"/>
    </location>
</feature>
<evidence type="ECO:0000256" key="2">
    <source>
        <dbReference type="SAM" id="Phobius"/>
    </source>
</evidence>
<accession>A0ABS6CZ04</accession>
<keyword evidence="2" id="KW-1133">Transmembrane helix</keyword>
<proteinExistence type="predicted"/>
<dbReference type="Proteomes" id="UP000723714">
    <property type="component" value="Unassembled WGS sequence"/>
</dbReference>
<protein>
    <submittedName>
        <fullName evidence="3">Uncharacterized protein</fullName>
    </submittedName>
</protein>
<dbReference type="EMBL" id="JABACJ020000001">
    <property type="protein sequence ID" value="MBU3874386.1"/>
    <property type="molecule type" value="Genomic_DNA"/>
</dbReference>